<name>A0A2N1J0Y3_9BACT</name>
<keyword evidence="2" id="KW-0902">Two-component regulatory system</keyword>
<dbReference type="InterPro" id="IPR035965">
    <property type="entry name" value="PAS-like_dom_sf"/>
</dbReference>
<evidence type="ECO:0000313" key="9">
    <source>
        <dbReference type="EMBL" id="PKI80225.1"/>
    </source>
</evidence>
<keyword evidence="3" id="KW-0805">Transcription regulation</keyword>
<sequence>MINKEFLKKLTILYVEDEDLAREKLAKTLKRLFKTVYLAPNGMEGYLQFQKLHLAKTPVDLVLSDINMPKMSGIEMLEQIRELDEEVPFIFTTARSESENLLRAIELKANHYILKPIDTEDVILKSQEVCQKKYYERMLTLKNQELEQYLNAIDNIAVVLKFDENDNITFINSAFLEAFEKQQEDILESDFKSLIHKDIPKDVIESILEQIKQKNKWEGELKFADVKEQPFYVTTNIFEIIEHEKRVFISIGFLSTKENLEKREFKKKVIKNIQEQKEQVSKVKKELEELKVKLIKYQNIVPLLKSELELEKKKSHAKLQQIKHYENERLSLDEKQEGILKLKNKQIEEYKDSMLKIKKEKDLLVEKMHSLEEEVLAKKVDIEKKQETIDIKNKRIEDLNDVIKFREAQLRELDPNALLS</sequence>
<dbReference type="PANTHER" id="PTHR48111">
    <property type="entry name" value="REGULATOR OF RPOS"/>
    <property type="match status" value="1"/>
</dbReference>
<dbReference type="GO" id="GO:0000976">
    <property type="term" value="F:transcription cis-regulatory region binding"/>
    <property type="evidence" value="ECO:0007669"/>
    <property type="project" value="TreeGrafter"/>
</dbReference>
<dbReference type="GO" id="GO:0006355">
    <property type="term" value="P:regulation of DNA-templated transcription"/>
    <property type="evidence" value="ECO:0007669"/>
    <property type="project" value="InterPro"/>
</dbReference>
<evidence type="ECO:0000256" key="2">
    <source>
        <dbReference type="ARBA" id="ARBA00023012"/>
    </source>
</evidence>
<dbReference type="AlphaFoldDB" id="A0A2N1J0Y3"/>
<evidence type="ECO:0000256" key="1">
    <source>
        <dbReference type="ARBA" id="ARBA00022553"/>
    </source>
</evidence>
<protein>
    <recommendedName>
        <fullName evidence="8">Response regulatory domain-containing protein</fullName>
    </recommendedName>
</protein>
<evidence type="ECO:0000313" key="10">
    <source>
        <dbReference type="Proteomes" id="UP000233248"/>
    </source>
</evidence>
<dbReference type="SMART" id="SM00448">
    <property type="entry name" value="REC"/>
    <property type="match status" value="1"/>
</dbReference>
<dbReference type="KEGG" id="ahs:AHALO_1086"/>
<evidence type="ECO:0000256" key="5">
    <source>
        <dbReference type="ARBA" id="ARBA00023163"/>
    </source>
</evidence>
<organism evidence="9 10">
    <name type="scientific">Malaciobacter halophilus</name>
    <dbReference type="NCBI Taxonomy" id="197482"/>
    <lineage>
        <taxon>Bacteria</taxon>
        <taxon>Pseudomonadati</taxon>
        <taxon>Campylobacterota</taxon>
        <taxon>Epsilonproteobacteria</taxon>
        <taxon>Campylobacterales</taxon>
        <taxon>Arcobacteraceae</taxon>
        <taxon>Malaciobacter</taxon>
    </lineage>
</organism>
<evidence type="ECO:0000256" key="4">
    <source>
        <dbReference type="ARBA" id="ARBA00023125"/>
    </source>
</evidence>
<reference evidence="9 10" key="1">
    <citation type="submission" date="2017-09" db="EMBL/GenBank/DDBJ databases">
        <title>Genomics of the genus Arcobacter.</title>
        <authorList>
            <person name="Perez-Cataluna A."/>
            <person name="Figueras M.J."/>
            <person name="Salas-Masso N."/>
        </authorList>
    </citation>
    <scope>NUCLEOTIDE SEQUENCE [LARGE SCALE GENOMIC DNA]</scope>
    <source>
        <strain evidence="9 10">DSM 18005</strain>
    </source>
</reference>
<feature type="coiled-coil region" evidence="7">
    <location>
        <begin position="266"/>
        <end position="300"/>
    </location>
</feature>
<dbReference type="GO" id="GO:0032993">
    <property type="term" value="C:protein-DNA complex"/>
    <property type="evidence" value="ECO:0007669"/>
    <property type="project" value="TreeGrafter"/>
</dbReference>
<feature type="coiled-coil region" evidence="7">
    <location>
        <begin position="340"/>
        <end position="402"/>
    </location>
</feature>
<keyword evidence="1 6" id="KW-0597">Phosphoprotein</keyword>
<keyword evidence="5" id="KW-0804">Transcription</keyword>
<feature type="domain" description="Response regulatory" evidence="8">
    <location>
        <begin position="11"/>
        <end position="130"/>
    </location>
</feature>
<dbReference type="Proteomes" id="UP000233248">
    <property type="component" value="Unassembled WGS sequence"/>
</dbReference>
<evidence type="ECO:0000256" key="6">
    <source>
        <dbReference type="PROSITE-ProRule" id="PRU00169"/>
    </source>
</evidence>
<dbReference type="Pfam" id="PF00072">
    <property type="entry name" value="Response_reg"/>
    <property type="match status" value="1"/>
</dbReference>
<dbReference type="Pfam" id="PF00989">
    <property type="entry name" value="PAS"/>
    <property type="match status" value="1"/>
</dbReference>
<dbReference type="InterPro" id="IPR013767">
    <property type="entry name" value="PAS_fold"/>
</dbReference>
<dbReference type="CDD" id="cd00130">
    <property type="entry name" value="PAS"/>
    <property type="match status" value="1"/>
</dbReference>
<evidence type="ECO:0000256" key="7">
    <source>
        <dbReference type="SAM" id="Coils"/>
    </source>
</evidence>
<dbReference type="RefSeq" id="WP_101185375.1">
    <property type="nucleotide sequence ID" value="NZ_CP031218.1"/>
</dbReference>
<dbReference type="InterPro" id="IPR000014">
    <property type="entry name" value="PAS"/>
</dbReference>
<feature type="modified residue" description="4-aspartylphosphate" evidence="6">
    <location>
        <position position="65"/>
    </location>
</feature>
<gene>
    <name evidence="9" type="ORF">CP960_10365</name>
</gene>
<dbReference type="GO" id="GO:0005829">
    <property type="term" value="C:cytosol"/>
    <property type="evidence" value="ECO:0007669"/>
    <property type="project" value="TreeGrafter"/>
</dbReference>
<dbReference type="PROSITE" id="PS50110">
    <property type="entry name" value="RESPONSE_REGULATORY"/>
    <property type="match status" value="1"/>
</dbReference>
<evidence type="ECO:0000259" key="8">
    <source>
        <dbReference type="PROSITE" id="PS50110"/>
    </source>
</evidence>
<dbReference type="InterPro" id="IPR011006">
    <property type="entry name" value="CheY-like_superfamily"/>
</dbReference>
<dbReference type="InterPro" id="IPR001789">
    <property type="entry name" value="Sig_transdc_resp-reg_receiver"/>
</dbReference>
<dbReference type="GO" id="GO:0000156">
    <property type="term" value="F:phosphorelay response regulator activity"/>
    <property type="evidence" value="ECO:0007669"/>
    <property type="project" value="TreeGrafter"/>
</dbReference>
<proteinExistence type="predicted"/>
<dbReference type="OrthoDB" id="5347550at2"/>
<keyword evidence="7" id="KW-0175">Coiled coil</keyword>
<dbReference type="EMBL" id="NXIF01000039">
    <property type="protein sequence ID" value="PKI80225.1"/>
    <property type="molecule type" value="Genomic_DNA"/>
</dbReference>
<dbReference type="SUPFAM" id="SSF52172">
    <property type="entry name" value="CheY-like"/>
    <property type="match status" value="1"/>
</dbReference>
<keyword evidence="4" id="KW-0238">DNA-binding</keyword>
<dbReference type="PANTHER" id="PTHR48111:SF1">
    <property type="entry name" value="TWO-COMPONENT RESPONSE REGULATOR ORR33"/>
    <property type="match status" value="1"/>
</dbReference>
<comment type="caution">
    <text evidence="9">The sequence shown here is derived from an EMBL/GenBank/DDBJ whole genome shotgun (WGS) entry which is preliminary data.</text>
</comment>
<accession>A0A2N1J0Y3</accession>
<evidence type="ECO:0000256" key="3">
    <source>
        <dbReference type="ARBA" id="ARBA00023015"/>
    </source>
</evidence>
<dbReference type="Gene3D" id="3.30.450.20">
    <property type="entry name" value="PAS domain"/>
    <property type="match status" value="1"/>
</dbReference>
<dbReference type="InterPro" id="IPR039420">
    <property type="entry name" value="WalR-like"/>
</dbReference>
<dbReference type="SUPFAM" id="SSF55785">
    <property type="entry name" value="PYP-like sensor domain (PAS domain)"/>
    <property type="match status" value="1"/>
</dbReference>
<dbReference type="SMART" id="SM00091">
    <property type="entry name" value="PAS"/>
    <property type="match status" value="1"/>
</dbReference>
<keyword evidence="10" id="KW-1185">Reference proteome</keyword>
<dbReference type="Gene3D" id="3.40.50.2300">
    <property type="match status" value="1"/>
</dbReference>